<dbReference type="PANTHER" id="PTHR33116:SF76">
    <property type="entry name" value="DUF4283 DOMAIN-CONTAINING PROTEIN"/>
    <property type="match status" value="1"/>
</dbReference>
<evidence type="ECO:0000313" key="1">
    <source>
        <dbReference type="EMBL" id="KAL0373936.1"/>
    </source>
</evidence>
<reference evidence="1" key="1">
    <citation type="submission" date="2020-06" db="EMBL/GenBank/DDBJ databases">
        <authorList>
            <person name="Li T."/>
            <person name="Hu X."/>
            <person name="Zhang T."/>
            <person name="Song X."/>
            <person name="Zhang H."/>
            <person name="Dai N."/>
            <person name="Sheng W."/>
            <person name="Hou X."/>
            <person name="Wei L."/>
        </authorList>
    </citation>
    <scope>NUCLEOTIDE SEQUENCE</scope>
    <source>
        <strain evidence="1">G02</strain>
        <tissue evidence="1">Leaf</tissue>
    </source>
</reference>
<organism evidence="1">
    <name type="scientific">Sesamum radiatum</name>
    <name type="common">Black benniseed</name>
    <dbReference type="NCBI Taxonomy" id="300843"/>
    <lineage>
        <taxon>Eukaryota</taxon>
        <taxon>Viridiplantae</taxon>
        <taxon>Streptophyta</taxon>
        <taxon>Embryophyta</taxon>
        <taxon>Tracheophyta</taxon>
        <taxon>Spermatophyta</taxon>
        <taxon>Magnoliopsida</taxon>
        <taxon>eudicotyledons</taxon>
        <taxon>Gunneridae</taxon>
        <taxon>Pentapetalae</taxon>
        <taxon>asterids</taxon>
        <taxon>lamiids</taxon>
        <taxon>Lamiales</taxon>
        <taxon>Pedaliaceae</taxon>
        <taxon>Sesamum</taxon>
    </lineage>
</organism>
<protein>
    <recommendedName>
        <fullName evidence="2">Reverse transcriptase domain-containing protein</fullName>
    </recommendedName>
</protein>
<sequence length="382" mass="43509">MLLKPVMANEVKMVVFDIAEDKSPGLDGYSSGFYKAAWPIIGEEVTRAIMEFFTTGRLVKQVNTTHLALIPKVPTPSLVVDFWLISCCNVLYKVITKIIVQQLSIVLDRITAHSERLFQFFFANDLLLFCKADVLSISIFKRGLDLFTSLSRLHANPHKSDLILSKSTHDVWKSLLLVLGFQEGHLPVRYLGLPLLPSFLTTTDCKHLLMKIDGRIKGWEGIQLLFAGRVQVIKSALMALNVYWAITFILPKKIIRKVEKRLRTSLWKGSSGVVDGQWHWSFLTDMESLEIFHSLPTIHRGSDRIEWRLDGVFSPREQLMHFSPHRAQRKVVNIRQALAELWEGCIFYAQLEFKKLMITSSSAVAILVDAWRSLGNGPIFMA</sequence>
<dbReference type="PANTHER" id="PTHR33116">
    <property type="entry name" value="REVERSE TRANSCRIPTASE ZINC-BINDING DOMAIN-CONTAINING PROTEIN-RELATED-RELATED"/>
    <property type="match status" value="1"/>
</dbReference>
<gene>
    <name evidence="1" type="ORF">Sradi_3309300</name>
</gene>
<dbReference type="EMBL" id="JACGWJ010000014">
    <property type="protein sequence ID" value="KAL0373936.1"/>
    <property type="molecule type" value="Genomic_DNA"/>
</dbReference>
<proteinExistence type="predicted"/>
<accession>A0AAW2R1Y3</accession>
<evidence type="ECO:0008006" key="2">
    <source>
        <dbReference type="Google" id="ProtNLM"/>
    </source>
</evidence>
<comment type="caution">
    <text evidence="1">The sequence shown here is derived from an EMBL/GenBank/DDBJ whole genome shotgun (WGS) entry which is preliminary data.</text>
</comment>
<dbReference type="AlphaFoldDB" id="A0AAW2R1Y3"/>
<reference evidence="1" key="2">
    <citation type="journal article" date="2024" name="Plant">
        <title>Genomic evolution and insights into agronomic trait innovations of Sesamum species.</title>
        <authorList>
            <person name="Miao H."/>
            <person name="Wang L."/>
            <person name="Qu L."/>
            <person name="Liu H."/>
            <person name="Sun Y."/>
            <person name="Le M."/>
            <person name="Wang Q."/>
            <person name="Wei S."/>
            <person name="Zheng Y."/>
            <person name="Lin W."/>
            <person name="Duan Y."/>
            <person name="Cao H."/>
            <person name="Xiong S."/>
            <person name="Wang X."/>
            <person name="Wei L."/>
            <person name="Li C."/>
            <person name="Ma Q."/>
            <person name="Ju M."/>
            <person name="Zhao R."/>
            <person name="Li G."/>
            <person name="Mu C."/>
            <person name="Tian Q."/>
            <person name="Mei H."/>
            <person name="Zhang T."/>
            <person name="Gao T."/>
            <person name="Zhang H."/>
        </authorList>
    </citation>
    <scope>NUCLEOTIDE SEQUENCE</scope>
    <source>
        <strain evidence="1">G02</strain>
    </source>
</reference>
<name>A0AAW2R1Y3_SESRA</name>